<reference evidence="2 3" key="1">
    <citation type="submission" date="2024-02" db="EMBL/GenBank/DDBJ databases">
        <title>De novo assembly and annotation of 12 fungi associated with fruit tree decline syndrome in Ontario, Canada.</title>
        <authorList>
            <person name="Sulman M."/>
            <person name="Ellouze W."/>
            <person name="Ilyukhin E."/>
        </authorList>
    </citation>
    <scope>NUCLEOTIDE SEQUENCE [LARGE SCALE GENOMIC DNA]</scope>
    <source>
        <strain evidence="2 3">M169</strain>
    </source>
</reference>
<organism evidence="2 3">
    <name type="scientific">Diaporthe eres</name>
    <name type="common">Phomopsis oblonga</name>
    <dbReference type="NCBI Taxonomy" id="83184"/>
    <lineage>
        <taxon>Eukaryota</taxon>
        <taxon>Fungi</taxon>
        <taxon>Dikarya</taxon>
        <taxon>Ascomycota</taxon>
        <taxon>Pezizomycotina</taxon>
        <taxon>Sordariomycetes</taxon>
        <taxon>Sordariomycetidae</taxon>
        <taxon>Diaporthales</taxon>
        <taxon>Diaporthaceae</taxon>
        <taxon>Diaporthe</taxon>
        <taxon>Diaporthe eres species complex</taxon>
    </lineage>
</organism>
<comment type="caution">
    <text evidence="2">The sequence shown here is derived from an EMBL/GenBank/DDBJ whole genome shotgun (WGS) entry which is preliminary data.</text>
</comment>
<keyword evidence="3" id="KW-1185">Reference proteome</keyword>
<proteinExistence type="predicted"/>
<dbReference type="Proteomes" id="UP001430848">
    <property type="component" value="Unassembled WGS sequence"/>
</dbReference>
<evidence type="ECO:0000256" key="1">
    <source>
        <dbReference type="SAM" id="SignalP"/>
    </source>
</evidence>
<dbReference type="EMBL" id="JAKNSF020000001">
    <property type="protein sequence ID" value="KAK7742900.1"/>
    <property type="molecule type" value="Genomic_DNA"/>
</dbReference>
<keyword evidence="1" id="KW-0732">Signal</keyword>
<gene>
    <name evidence="2" type="ORF">SLS63_000468</name>
</gene>
<evidence type="ECO:0000313" key="2">
    <source>
        <dbReference type="EMBL" id="KAK7742900.1"/>
    </source>
</evidence>
<name>A0ABR1PQU6_DIAER</name>
<feature type="signal peptide" evidence="1">
    <location>
        <begin position="1"/>
        <end position="17"/>
    </location>
</feature>
<protein>
    <submittedName>
        <fullName evidence="2">Uncharacterized protein</fullName>
    </submittedName>
</protein>
<accession>A0ABR1PQU6</accession>
<feature type="chain" id="PRO_5046576440" evidence="1">
    <location>
        <begin position="18"/>
        <end position="125"/>
    </location>
</feature>
<sequence>MRASFVSSLALAPLALAQTVNITKTEDVDLASKTGELGWGADNLAFGYSAGAGLNFSSDFVGGGFNAGVPGQSEGALGGGWTLTNSTVEFGLGGVFNNQSFNVAVTGDKETGQLTVTVNGKTAAL</sequence>
<evidence type="ECO:0000313" key="3">
    <source>
        <dbReference type="Proteomes" id="UP001430848"/>
    </source>
</evidence>